<dbReference type="InterPro" id="IPR001932">
    <property type="entry name" value="PPM-type_phosphatase-like_dom"/>
</dbReference>
<feature type="region of interest" description="Disordered" evidence="1">
    <location>
        <begin position="14"/>
        <end position="33"/>
    </location>
</feature>
<organism evidence="3 4">
    <name type="scientific">Petrachloros mirabilis ULC683</name>
    <dbReference type="NCBI Taxonomy" id="2781853"/>
    <lineage>
        <taxon>Bacteria</taxon>
        <taxon>Bacillati</taxon>
        <taxon>Cyanobacteriota</taxon>
        <taxon>Cyanophyceae</taxon>
        <taxon>Synechococcales</taxon>
        <taxon>Petrachlorosaceae</taxon>
        <taxon>Petrachloros</taxon>
        <taxon>Petrachloros mirabilis</taxon>
    </lineage>
</organism>
<protein>
    <submittedName>
        <fullName evidence="3">Serine/threonine phosphatase</fullName>
    </submittedName>
</protein>
<name>A0A8K1ZXJ6_9CYAN</name>
<evidence type="ECO:0000313" key="4">
    <source>
        <dbReference type="Proteomes" id="UP000607397"/>
    </source>
</evidence>
<dbReference type="PANTHER" id="PTHR13832:SF827">
    <property type="entry name" value="PROTEIN PHOSPHATASE 1L"/>
    <property type="match status" value="1"/>
</dbReference>
<evidence type="ECO:0000256" key="1">
    <source>
        <dbReference type="SAM" id="MobiDB-lite"/>
    </source>
</evidence>
<dbReference type="Pfam" id="PF00481">
    <property type="entry name" value="PP2C"/>
    <property type="match status" value="1"/>
</dbReference>
<feature type="domain" description="PPM-type phosphatase" evidence="2">
    <location>
        <begin position="62"/>
        <end position="319"/>
    </location>
</feature>
<reference evidence="3" key="1">
    <citation type="submission" date="2019-12" db="EMBL/GenBank/DDBJ databases">
        <title>High-Quality draft genome sequences of three cyanobacteria isolated from the limestone walls of the Old Cathedral of Coimbra.</title>
        <authorList>
            <person name="Tiago I."/>
            <person name="Soares F."/>
            <person name="Portugal A."/>
        </authorList>
    </citation>
    <scope>NUCLEOTIDE SEQUENCE [LARGE SCALE GENOMIC DNA]</scope>
    <source>
        <strain evidence="3">C</strain>
    </source>
</reference>
<accession>A0A8K1ZXJ6</accession>
<dbReference type="RefSeq" id="WP_161825515.1">
    <property type="nucleotide sequence ID" value="NZ_WVIC01000020.1"/>
</dbReference>
<dbReference type="SMART" id="SM00332">
    <property type="entry name" value="PP2Cc"/>
    <property type="match status" value="1"/>
</dbReference>
<dbReference type="EMBL" id="WVIC01000020">
    <property type="protein sequence ID" value="NCJ07034.1"/>
    <property type="molecule type" value="Genomic_DNA"/>
</dbReference>
<gene>
    <name evidence="3" type="ORF">GS597_11050</name>
</gene>
<comment type="caution">
    <text evidence="3">The sequence shown here is derived from an EMBL/GenBank/DDBJ whole genome shotgun (WGS) entry which is preliminary data.</text>
</comment>
<dbReference type="PANTHER" id="PTHR13832">
    <property type="entry name" value="PROTEIN PHOSPHATASE 2C"/>
    <property type="match status" value="1"/>
</dbReference>
<dbReference type="PROSITE" id="PS51746">
    <property type="entry name" value="PPM_2"/>
    <property type="match status" value="1"/>
</dbReference>
<dbReference type="SMART" id="SM00331">
    <property type="entry name" value="PP2C_SIG"/>
    <property type="match status" value="1"/>
</dbReference>
<proteinExistence type="predicted"/>
<evidence type="ECO:0000259" key="2">
    <source>
        <dbReference type="PROSITE" id="PS51746"/>
    </source>
</evidence>
<keyword evidence="4" id="KW-1185">Reference proteome</keyword>
<dbReference type="CDD" id="cd00143">
    <property type="entry name" value="PP2Cc"/>
    <property type="match status" value="1"/>
</dbReference>
<dbReference type="AlphaFoldDB" id="A0A8K1ZXJ6"/>
<dbReference type="SUPFAM" id="SSF81606">
    <property type="entry name" value="PP2C-like"/>
    <property type="match status" value="1"/>
</dbReference>
<dbReference type="Proteomes" id="UP000607397">
    <property type="component" value="Unassembled WGS sequence"/>
</dbReference>
<dbReference type="InterPro" id="IPR015655">
    <property type="entry name" value="PP2C"/>
</dbReference>
<dbReference type="NCBIfam" id="NF011149">
    <property type="entry name" value="PRK14559.1"/>
    <property type="match status" value="1"/>
</dbReference>
<dbReference type="Gene3D" id="3.60.40.10">
    <property type="entry name" value="PPM-type phosphatase domain"/>
    <property type="match status" value="1"/>
</dbReference>
<sequence length="330" mass="36546">MRILQSLNPVMDLFPSANNSPSDSDPDSGWLEPAFDFDDFDDAEVDNIPTLILPNHLVRLEAAGLTDPGRERSQNEDFFVLKTHLSETTTPQNQSLQARGLYILCDGIGGHAEGEVASSLAAETLAAYFREHWQAELPSETEVLSAIYAANAALYTLNEAQIRQGQQRMGTTVVLALIQDTQLRIAHVGDSRLYRYTASHGLEQLTRDHEIGQRDIQRGMTPTLAYARPNAYQLTQALGPRHEQDLKPEVQTLLVTEDTLLLMGSDGLTDYQFLETQAQDTIKTLLNFDTDLQAGLKGLLTAADQYNGHDNITAIAIRVKVQAPSRSDHF</sequence>
<evidence type="ECO:0000313" key="3">
    <source>
        <dbReference type="EMBL" id="NCJ07034.1"/>
    </source>
</evidence>
<dbReference type="GO" id="GO:0004722">
    <property type="term" value="F:protein serine/threonine phosphatase activity"/>
    <property type="evidence" value="ECO:0007669"/>
    <property type="project" value="InterPro"/>
</dbReference>
<dbReference type="InterPro" id="IPR036457">
    <property type="entry name" value="PPM-type-like_dom_sf"/>
</dbReference>